<dbReference type="EMBL" id="JAULSY010000023">
    <property type="protein sequence ID" value="KAK0671154.1"/>
    <property type="molecule type" value="Genomic_DNA"/>
</dbReference>
<comment type="caution">
    <text evidence="2">The sequence shown here is derived from an EMBL/GenBank/DDBJ whole genome shotgun (WGS) entry which is preliminary data.</text>
</comment>
<feature type="region of interest" description="Disordered" evidence="1">
    <location>
        <begin position="258"/>
        <end position="313"/>
    </location>
</feature>
<accession>A0AA39ZHJ2</accession>
<feature type="compositionally biased region" description="Low complexity" evidence="1">
    <location>
        <begin position="284"/>
        <end position="301"/>
    </location>
</feature>
<keyword evidence="3" id="KW-1185">Reference proteome</keyword>
<dbReference type="Proteomes" id="UP001174997">
    <property type="component" value="Unassembled WGS sequence"/>
</dbReference>
<protein>
    <submittedName>
        <fullName evidence="2">Uncharacterized protein</fullName>
    </submittedName>
</protein>
<gene>
    <name evidence="2" type="ORF">QBC41DRAFT_300788</name>
</gene>
<feature type="compositionally biased region" description="Polar residues" evidence="1">
    <location>
        <begin position="222"/>
        <end position="244"/>
    </location>
</feature>
<feature type="compositionally biased region" description="Basic and acidic residues" evidence="1">
    <location>
        <begin position="145"/>
        <end position="165"/>
    </location>
</feature>
<sequence>MNSSKLSTATDDLTTMTLPGASAANIEALNACSRLKQEYLNAASSAPHMAALRDLVAKSIPYGEEDSWSSSECSRAWSPYGAVQRRRIRPSTTAGLNPYQSQELAEEEKAILCADNFDGDTVSKSHHQNVLEYLDQLGQSSHQGDLSRDQDEVAGTKDKALKEPSVRPSFSTGLYGDKVARRYGIEHYLHHAQPNPQDSRGTKSRQDTEPLTMGDHPVNEDLPSQSLPQNNYTVVDQPSHCPLQSQKDIDQHLTFTGQHQPELGYPSKVDPQELGTESSDPETNNDSTPSITSTDSSNPTTVTSIPTGGGTTLSFAFRPTDQTAVWDGKLGVVRDFENEEWQCEIKDGIAEGLSRCTWHKLSVPPTQTGTATTSKNGGEVPILKLTTPEGQEHGLMDLTYYQGQDWADLDDDEDY</sequence>
<organism evidence="2 3">
    <name type="scientific">Cercophora samala</name>
    <dbReference type="NCBI Taxonomy" id="330535"/>
    <lineage>
        <taxon>Eukaryota</taxon>
        <taxon>Fungi</taxon>
        <taxon>Dikarya</taxon>
        <taxon>Ascomycota</taxon>
        <taxon>Pezizomycotina</taxon>
        <taxon>Sordariomycetes</taxon>
        <taxon>Sordariomycetidae</taxon>
        <taxon>Sordariales</taxon>
        <taxon>Lasiosphaeriaceae</taxon>
        <taxon>Cercophora</taxon>
    </lineage>
</organism>
<evidence type="ECO:0000313" key="3">
    <source>
        <dbReference type="Proteomes" id="UP001174997"/>
    </source>
</evidence>
<name>A0AA39ZHJ2_9PEZI</name>
<feature type="region of interest" description="Disordered" evidence="1">
    <location>
        <begin position="140"/>
        <end position="173"/>
    </location>
</feature>
<dbReference type="AlphaFoldDB" id="A0AA39ZHJ2"/>
<proteinExistence type="predicted"/>
<evidence type="ECO:0000313" key="2">
    <source>
        <dbReference type="EMBL" id="KAK0671154.1"/>
    </source>
</evidence>
<reference evidence="2" key="1">
    <citation type="submission" date="2023-06" db="EMBL/GenBank/DDBJ databases">
        <title>Genome-scale phylogeny and comparative genomics of the fungal order Sordariales.</title>
        <authorList>
            <consortium name="Lawrence Berkeley National Laboratory"/>
            <person name="Hensen N."/>
            <person name="Bonometti L."/>
            <person name="Westerberg I."/>
            <person name="Brannstrom I.O."/>
            <person name="Guillou S."/>
            <person name="Cros-Aarteil S."/>
            <person name="Calhoun S."/>
            <person name="Haridas S."/>
            <person name="Kuo A."/>
            <person name="Mondo S."/>
            <person name="Pangilinan J."/>
            <person name="Riley R."/>
            <person name="Labutti K."/>
            <person name="Andreopoulos B."/>
            <person name="Lipzen A."/>
            <person name="Chen C."/>
            <person name="Yanf M."/>
            <person name="Daum C."/>
            <person name="Ng V."/>
            <person name="Clum A."/>
            <person name="Steindorff A."/>
            <person name="Ohm R."/>
            <person name="Martin F."/>
            <person name="Silar P."/>
            <person name="Natvig D."/>
            <person name="Lalanne C."/>
            <person name="Gautier V."/>
            <person name="Ament-Velasquez S.L."/>
            <person name="Kruys A."/>
            <person name="Hutchinson M.I."/>
            <person name="Powell A.J."/>
            <person name="Barry K."/>
            <person name="Miller A.N."/>
            <person name="Grigoriev I.V."/>
            <person name="Debuchy R."/>
            <person name="Gladieux P."/>
            <person name="Thoren M.H."/>
            <person name="Johannesson H."/>
        </authorList>
    </citation>
    <scope>NUCLEOTIDE SEQUENCE</scope>
    <source>
        <strain evidence="2">CBS 307.81</strain>
    </source>
</reference>
<evidence type="ECO:0000256" key="1">
    <source>
        <dbReference type="SAM" id="MobiDB-lite"/>
    </source>
</evidence>
<feature type="region of interest" description="Disordered" evidence="1">
    <location>
        <begin position="190"/>
        <end position="244"/>
    </location>
</feature>